<evidence type="ECO:0000313" key="2">
    <source>
        <dbReference type="Proteomes" id="UP000625711"/>
    </source>
</evidence>
<evidence type="ECO:0000313" key="1">
    <source>
        <dbReference type="EMBL" id="KAF7282560.1"/>
    </source>
</evidence>
<gene>
    <name evidence="1" type="ORF">GWI33_002350</name>
</gene>
<protein>
    <submittedName>
        <fullName evidence="1">Uncharacterized protein</fullName>
    </submittedName>
</protein>
<reference evidence="1" key="1">
    <citation type="submission" date="2020-08" db="EMBL/GenBank/DDBJ databases">
        <title>Genome sequencing and assembly of the red palm weevil Rhynchophorus ferrugineus.</title>
        <authorList>
            <person name="Dias G.B."/>
            <person name="Bergman C.M."/>
            <person name="Manee M."/>
        </authorList>
    </citation>
    <scope>NUCLEOTIDE SEQUENCE</scope>
    <source>
        <strain evidence="1">AA-2017</strain>
        <tissue evidence="1">Whole larva</tissue>
    </source>
</reference>
<comment type="caution">
    <text evidence="1">The sequence shown here is derived from an EMBL/GenBank/DDBJ whole genome shotgun (WGS) entry which is preliminary data.</text>
</comment>
<sequence length="84" mass="9438">MFDTDLFKYVLYASGRRVKNERPPPPAIKKSGLAYYPPLPAPGPWCVRHGRSDIDLPKETTYVTHVLEGYFVSPFSISSGTRPP</sequence>
<dbReference type="AlphaFoldDB" id="A0A834IKJ6"/>
<dbReference type="EMBL" id="JAACXV010000165">
    <property type="protein sequence ID" value="KAF7282560.1"/>
    <property type="molecule type" value="Genomic_DNA"/>
</dbReference>
<keyword evidence="2" id="KW-1185">Reference proteome</keyword>
<proteinExistence type="predicted"/>
<name>A0A834IKJ6_RHYFE</name>
<accession>A0A834IKJ6</accession>
<dbReference type="Proteomes" id="UP000625711">
    <property type="component" value="Unassembled WGS sequence"/>
</dbReference>
<organism evidence="1 2">
    <name type="scientific">Rhynchophorus ferrugineus</name>
    <name type="common">Red palm weevil</name>
    <name type="synonym">Curculio ferrugineus</name>
    <dbReference type="NCBI Taxonomy" id="354439"/>
    <lineage>
        <taxon>Eukaryota</taxon>
        <taxon>Metazoa</taxon>
        <taxon>Ecdysozoa</taxon>
        <taxon>Arthropoda</taxon>
        <taxon>Hexapoda</taxon>
        <taxon>Insecta</taxon>
        <taxon>Pterygota</taxon>
        <taxon>Neoptera</taxon>
        <taxon>Endopterygota</taxon>
        <taxon>Coleoptera</taxon>
        <taxon>Polyphaga</taxon>
        <taxon>Cucujiformia</taxon>
        <taxon>Curculionidae</taxon>
        <taxon>Dryophthorinae</taxon>
        <taxon>Rhynchophorus</taxon>
    </lineage>
</organism>